<feature type="compositionally biased region" description="Basic and acidic residues" evidence="10">
    <location>
        <begin position="203"/>
        <end position="212"/>
    </location>
</feature>
<feature type="compositionally biased region" description="Acidic residues" evidence="10">
    <location>
        <begin position="67"/>
        <end position="80"/>
    </location>
</feature>
<name>A0A915ND62_9BILA</name>
<comment type="cofactor">
    <cofactor evidence="1">
        <name>Mg(2+)</name>
        <dbReference type="ChEBI" id="CHEBI:18420"/>
    </cofactor>
</comment>
<dbReference type="Proteomes" id="UP000887560">
    <property type="component" value="Unplaced"/>
</dbReference>
<dbReference type="FunFam" id="1.10.287.600:FF:000006">
    <property type="entry name" value="Tubulin beta chain"/>
    <property type="match status" value="1"/>
</dbReference>
<keyword evidence="8" id="KW-0206">Cytoskeleton</keyword>
<dbReference type="SUPFAM" id="SSF101283">
    <property type="entry name" value="GRIP domain"/>
    <property type="match status" value="1"/>
</dbReference>
<organism evidence="13 14">
    <name type="scientific">Meloidogyne floridensis</name>
    <dbReference type="NCBI Taxonomy" id="298350"/>
    <lineage>
        <taxon>Eukaryota</taxon>
        <taxon>Metazoa</taxon>
        <taxon>Ecdysozoa</taxon>
        <taxon>Nematoda</taxon>
        <taxon>Chromadorea</taxon>
        <taxon>Rhabditida</taxon>
        <taxon>Tylenchina</taxon>
        <taxon>Tylenchomorpha</taxon>
        <taxon>Tylenchoidea</taxon>
        <taxon>Meloidogynidae</taxon>
        <taxon>Meloidogyninae</taxon>
        <taxon>Meloidogyne</taxon>
    </lineage>
</organism>
<feature type="domain" description="GRIP" evidence="12">
    <location>
        <begin position="372"/>
        <end position="424"/>
    </location>
</feature>
<evidence type="ECO:0000256" key="4">
    <source>
        <dbReference type="ARBA" id="ARBA00022490"/>
    </source>
</evidence>
<dbReference type="GO" id="GO:0005525">
    <property type="term" value="F:GTP binding"/>
    <property type="evidence" value="ECO:0007669"/>
    <property type="project" value="UniProtKB-KW"/>
</dbReference>
<dbReference type="PANTHER" id="PTHR36527">
    <property type="entry name" value="OS01G0282866 PROTEIN"/>
    <property type="match status" value="1"/>
</dbReference>
<keyword evidence="11" id="KW-0472">Membrane</keyword>
<dbReference type="WBParaSite" id="scf7180000417298.g1113">
    <property type="protein sequence ID" value="scf7180000417298.g1113"/>
    <property type="gene ID" value="scf7180000417298.g1113"/>
</dbReference>
<feature type="compositionally biased region" description="Basic and acidic residues" evidence="10">
    <location>
        <begin position="348"/>
        <end position="360"/>
    </location>
</feature>
<feature type="compositionally biased region" description="Low complexity" evidence="10">
    <location>
        <begin position="270"/>
        <end position="280"/>
    </location>
</feature>
<evidence type="ECO:0000313" key="13">
    <source>
        <dbReference type="Proteomes" id="UP000887560"/>
    </source>
</evidence>
<dbReference type="InterPro" id="IPR008280">
    <property type="entry name" value="Tub_FtsZ_C"/>
</dbReference>
<protein>
    <submittedName>
        <fullName evidence="14">GRIP domain-containing protein</fullName>
    </submittedName>
</protein>
<feature type="compositionally biased region" description="Polar residues" evidence="10">
    <location>
        <begin position="281"/>
        <end position="293"/>
    </location>
</feature>
<dbReference type="PRINTS" id="PR01163">
    <property type="entry name" value="BETATUBULIN"/>
</dbReference>
<evidence type="ECO:0000256" key="2">
    <source>
        <dbReference type="ARBA" id="ARBA00004245"/>
    </source>
</evidence>
<proteinExistence type="inferred from homology"/>
<dbReference type="PANTHER" id="PTHR36527:SF5">
    <property type="entry name" value="TUBULIN_FTSZ GTPASE DOMAIN-CONTAINING PROTEIN"/>
    <property type="match status" value="1"/>
</dbReference>
<dbReference type="InterPro" id="IPR000237">
    <property type="entry name" value="GRIP_dom"/>
</dbReference>
<keyword evidence="6" id="KW-0547">Nucleotide-binding</keyword>
<comment type="similarity">
    <text evidence="3">Belongs to the tubulin family.</text>
</comment>
<keyword evidence="11" id="KW-1133">Transmembrane helix</keyword>
<dbReference type="GO" id="GO:0007017">
    <property type="term" value="P:microtubule-based process"/>
    <property type="evidence" value="ECO:0007669"/>
    <property type="project" value="InterPro"/>
</dbReference>
<keyword evidence="13" id="KW-1185">Reference proteome</keyword>
<evidence type="ECO:0000256" key="9">
    <source>
        <dbReference type="ARBA" id="ARBA00034296"/>
    </source>
</evidence>
<evidence type="ECO:0000256" key="11">
    <source>
        <dbReference type="SAM" id="Phobius"/>
    </source>
</evidence>
<feature type="compositionally biased region" description="Basic and acidic residues" evidence="10">
    <location>
        <begin position="87"/>
        <end position="97"/>
    </location>
</feature>
<keyword evidence="7" id="KW-0342">GTP-binding</keyword>
<evidence type="ECO:0000259" key="12">
    <source>
        <dbReference type="PROSITE" id="PS50913"/>
    </source>
</evidence>
<dbReference type="SMART" id="SM00755">
    <property type="entry name" value="Grip"/>
    <property type="match status" value="1"/>
</dbReference>
<comment type="subcellular location">
    <subcellularLocation>
        <location evidence="2">Cytoplasm</location>
        <location evidence="2">Cytoskeleton</location>
    </subcellularLocation>
</comment>
<feature type="region of interest" description="Disordered" evidence="10">
    <location>
        <begin position="344"/>
        <end position="363"/>
    </location>
</feature>
<feature type="transmembrane region" description="Helical" evidence="11">
    <location>
        <begin position="544"/>
        <end position="568"/>
    </location>
</feature>
<dbReference type="GO" id="GO:0005200">
    <property type="term" value="F:structural constituent of cytoskeleton"/>
    <property type="evidence" value="ECO:0007669"/>
    <property type="project" value="InterPro"/>
</dbReference>
<dbReference type="Gene3D" id="1.10.287.600">
    <property type="entry name" value="Helix hairpin bin"/>
    <property type="match status" value="1"/>
</dbReference>
<dbReference type="GO" id="GO:0005874">
    <property type="term" value="C:microtubule"/>
    <property type="evidence" value="ECO:0007669"/>
    <property type="project" value="UniProtKB-KW"/>
</dbReference>
<accession>A0A915ND62</accession>
<dbReference type="GO" id="GO:0003924">
    <property type="term" value="F:GTPase activity"/>
    <property type="evidence" value="ECO:0007669"/>
    <property type="project" value="InterPro"/>
</dbReference>
<evidence type="ECO:0000313" key="14">
    <source>
        <dbReference type="WBParaSite" id="scf7180000417298.g1113"/>
    </source>
</evidence>
<evidence type="ECO:0000256" key="7">
    <source>
        <dbReference type="ARBA" id="ARBA00023134"/>
    </source>
</evidence>
<feature type="region of interest" description="Disordered" evidence="10">
    <location>
        <begin position="199"/>
        <end position="225"/>
    </location>
</feature>
<dbReference type="PROSITE" id="PS50913">
    <property type="entry name" value="GRIP"/>
    <property type="match status" value="1"/>
</dbReference>
<dbReference type="InterPro" id="IPR002453">
    <property type="entry name" value="Beta_tubulin"/>
</dbReference>
<keyword evidence="4" id="KW-0963">Cytoplasm</keyword>
<evidence type="ECO:0000256" key="10">
    <source>
        <dbReference type="SAM" id="MobiDB-lite"/>
    </source>
</evidence>
<feature type="region of interest" description="Disordered" evidence="10">
    <location>
        <begin position="171"/>
        <end position="190"/>
    </location>
</feature>
<dbReference type="AlphaFoldDB" id="A0A915ND62"/>
<sequence>MSATFIGNSTAIQELFKRISEQFTAMFRRKAFLHWYTGEGMDEMEFTEAESNLNNLISEYQQHQDATVDDEDDYEADENPPDSPESGESRVEQERRQSSSSIKEIPTEQLSSSCNLNDEDEKEDSDIRDQQQKLQQPPKSSTIPSSTSNSLSSTPTLSSSNLQLFHHQTSSITSSAIVPKGPNDTPLGGSIAEASKVLASDKVQGDASEKQLQRTKTSIPPPSAPYSFNLPPIGHPLPGSTFKSTFLPARMTMPATTIPPFQQMNNTTISPPSEGGSPPSLEQQQQNSPSSLQRLELDKHSGQQQQKQRSKNDGDGVVDLAKYVDLERRFIEQKEELIRLKSVTQNGVKKDPPNDRRDSNRSFQVDGSGLLNFAEPTVAECLRNVLYRYMVGREYFGKETVTLANVICKIFKFTPEQRNLVLRREEARCQRRRDSNRSFQVDGSDLLNFAEPIEEAEHLRNVLYQYMVGREYFGKRIVVGNTNSIRIREEFANHNSKDLEELLYAANKDNEPHYTVKSYTITGFVNWTFFNSSTEVPRSKEGQYAFVIMIGLDTFVVIFVLMFLGYAISKSNSEKTTQNKQPAITLPAYEELPKSLREVLSVSPDLKKDQKPAMTISEYEKLSNSLREGVPILKGFKERKLSTTFINNQKPPVIQQQTKIQPITKSSKLPQATKNKNNVQEEEEVKQIRRATTKNEIENIFSEEKENGRNFIIYFNGKPFDENEFLAKSKK</sequence>
<feature type="region of interest" description="Disordered" evidence="10">
    <location>
        <begin position="256"/>
        <end position="314"/>
    </location>
</feature>
<evidence type="ECO:0000256" key="1">
    <source>
        <dbReference type="ARBA" id="ARBA00001946"/>
    </source>
</evidence>
<dbReference type="SUPFAM" id="SSF55307">
    <property type="entry name" value="Tubulin C-terminal domain-like"/>
    <property type="match status" value="1"/>
</dbReference>
<dbReference type="InterPro" id="IPR023123">
    <property type="entry name" value="Tubulin_C"/>
</dbReference>
<evidence type="ECO:0000256" key="8">
    <source>
        <dbReference type="ARBA" id="ARBA00023212"/>
    </source>
</evidence>
<evidence type="ECO:0000256" key="3">
    <source>
        <dbReference type="ARBA" id="ARBA00009636"/>
    </source>
</evidence>
<dbReference type="Gene3D" id="1.10.220.60">
    <property type="entry name" value="GRIP domain"/>
    <property type="match status" value="1"/>
</dbReference>
<keyword evidence="11" id="KW-0812">Transmembrane</keyword>
<comment type="function">
    <text evidence="9">Tubulin is the major constituent of microtubules, a cylinder consisting of laterally associated linear protofilaments composed of alpha- and beta-tubulin heterodimers. Microtubules grow by the addition of GTP-tubulin dimers to the microtubule end, where a stabilizing cap forms. Below the cap, tubulin dimers are in GDP-bound state, owing to GTPase activity of alpha-tubulin.</text>
</comment>
<reference evidence="14" key="1">
    <citation type="submission" date="2022-11" db="UniProtKB">
        <authorList>
            <consortium name="WormBaseParasite"/>
        </authorList>
    </citation>
    <scope>IDENTIFICATION</scope>
</reference>
<feature type="region of interest" description="Disordered" evidence="10">
    <location>
        <begin position="63"/>
        <end position="158"/>
    </location>
</feature>
<evidence type="ECO:0000256" key="5">
    <source>
        <dbReference type="ARBA" id="ARBA00022701"/>
    </source>
</evidence>
<feature type="compositionally biased region" description="Polar residues" evidence="10">
    <location>
        <begin position="259"/>
        <end position="269"/>
    </location>
</feature>
<keyword evidence="5" id="KW-0493">Microtubule</keyword>
<feature type="compositionally biased region" description="Low complexity" evidence="10">
    <location>
        <begin position="132"/>
        <end position="158"/>
    </location>
</feature>
<evidence type="ECO:0000256" key="6">
    <source>
        <dbReference type="ARBA" id="ARBA00022741"/>
    </source>
</evidence>
<dbReference type="Pfam" id="PF01465">
    <property type="entry name" value="GRIP"/>
    <property type="match status" value="1"/>
</dbReference>